<sequence>MGMNIEQVLMRSMKVSGGLTQGRNVFDSVVKRWTCTIPGSLKVTKTLDISNGVTVKNQSQASDSLRTLNSRASESNEQRERRIHCNALGNQNRVQAETFDTRLQLEKWRQGTLRASNWFYLKDEAPHYDPNSDYPNFPQIAIGSMSSKCTICGALKFEAEASRLYCSNGKVSLTELPQLPEPLKSLMEGNHPKSKEFLSMIRKTIAVFR</sequence>
<reference evidence="2 3" key="1">
    <citation type="journal article" date="2019" name="Sci. Rep.">
        <title>Orb-weaving spider Araneus ventricosus genome elucidates the spidroin gene catalogue.</title>
        <authorList>
            <person name="Kono N."/>
            <person name="Nakamura H."/>
            <person name="Ohtoshi R."/>
            <person name="Moran D.A.P."/>
            <person name="Shinohara A."/>
            <person name="Yoshida Y."/>
            <person name="Fujiwara M."/>
            <person name="Mori M."/>
            <person name="Tomita M."/>
            <person name="Arakawa K."/>
        </authorList>
    </citation>
    <scope>NUCLEOTIDE SEQUENCE [LARGE SCALE GENOMIC DNA]</scope>
</reference>
<proteinExistence type="predicted"/>
<comment type="caution">
    <text evidence="2">The sequence shown here is derived from an EMBL/GenBank/DDBJ whole genome shotgun (WGS) entry which is preliminary data.</text>
</comment>
<organism evidence="2 3">
    <name type="scientific">Araneus ventricosus</name>
    <name type="common">Orbweaver spider</name>
    <name type="synonym">Epeira ventricosa</name>
    <dbReference type="NCBI Taxonomy" id="182803"/>
    <lineage>
        <taxon>Eukaryota</taxon>
        <taxon>Metazoa</taxon>
        <taxon>Ecdysozoa</taxon>
        <taxon>Arthropoda</taxon>
        <taxon>Chelicerata</taxon>
        <taxon>Arachnida</taxon>
        <taxon>Araneae</taxon>
        <taxon>Araneomorphae</taxon>
        <taxon>Entelegynae</taxon>
        <taxon>Araneoidea</taxon>
        <taxon>Araneidae</taxon>
        <taxon>Araneus</taxon>
    </lineage>
</organism>
<dbReference type="EMBL" id="BGPR01000817">
    <property type="protein sequence ID" value="GBM36649.1"/>
    <property type="molecule type" value="Genomic_DNA"/>
</dbReference>
<dbReference type="AlphaFoldDB" id="A0A4Y2F8G4"/>
<dbReference type="Proteomes" id="UP000499080">
    <property type="component" value="Unassembled WGS sequence"/>
</dbReference>
<accession>A0A4Y2F8G4</accession>
<gene>
    <name evidence="2" type="ORF">AVEN_221925_1</name>
</gene>
<feature type="region of interest" description="Disordered" evidence="1">
    <location>
        <begin position="58"/>
        <end position="80"/>
    </location>
</feature>
<evidence type="ECO:0000313" key="3">
    <source>
        <dbReference type="Proteomes" id="UP000499080"/>
    </source>
</evidence>
<feature type="compositionally biased region" description="Polar residues" evidence="1">
    <location>
        <begin position="58"/>
        <end position="73"/>
    </location>
</feature>
<name>A0A4Y2F8G4_ARAVE</name>
<keyword evidence="3" id="KW-1185">Reference proteome</keyword>
<evidence type="ECO:0000313" key="2">
    <source>
        <dbReference type="EMBL" id="GBM36649.1"/>
    </source>
</evidence>
<protein>
    <submittedName>
        <fullName evidence="2">Uncharacterized protein</fullName>
    </submittedName>
</protein>
<evidence type="ECO:0000256" key="1">
    <source>
        <dbReference type="SAM" id="MobiDB-lite"/>
    </source>
</evidence>